<dbReference type="AlphaFoldDB" id="V2UWF8"/>
<dbReference type="GO" id="GO:0005524">
    <property type="term" value="F:ATP binding"/>
    <property type="evidence" value="ECO:0007669"/>
    <property type="project" value="UniProtKB-KW"/>
</dbReference>
<dbReference type="InterPro" id="IPR017871">
    <property type="entry name" value="ABC_transporter-like_CS"/>
</dbReference>
<dbReference type="PROSITE" id="PS50893">
    <property type="entry name" value="ABC_TRANSPORTER_2"/>
    <property type="match status" value="1"/>
</dbReference>
<dbReference type="InterPro" id="IPR003593">
    <property type="entry name" value="AAA+_ATPase"/>
</dbReference>
<dbReference type="GO" id="GO:0016887">
    <property type="term" value="F:ATP hydrolysis activity"/>
    <property type="evidence" value="ECO:0007669"/>
    <property type="project" value="InterPro"/>
</dbReference>
<dbReference type="PANTHER" id="PTHR43514">
    <property type="entry name" value="ABC TRANSPORTER I FAMILY MEMBER 10"/>
    <property type="match status" value="1"/>
</dbReference>
<keyword evidence="5" id="KW-1185">Reference proteome</keyword>
<accession>V2UWF8</accession>
<dbReference type="Pfam" id="PF00005">
    <property type="entry name" value="ABC_tran"/>
    <property type="match status" value="1"/>
</dbReference>
<dbReference type="InterPro" id="IPR050334">
    <property type="entry name" value="Molybdenum_import_ModC"/>
</dbReference>
<dbReference type="RefSeq" id="WP_004898827.1">
    <property type="nucleotide sequence ID" value="NZ_BBTI01000003.1"/>
</dbReference>
<gene>
    <name evidence="4" type="ORF">P255_00049</name>
</gene>
<dbReference type="EMBL" id="AYEU01000001">
    <property type="protein sequence ID" value="ESK52946.1"/>
    <property type="molecule type" value="Genomic_DNA"/>
</dbReference>
<dbReference type="Gene3D" id="3.40.50.300">
    <property type="entry name" value="P-loop containing nucleotide triphosphate hydrolases"/>
    <property type="match status" value="1"/>
</dbReference>
<dbReference type="HOGENOM" id="CLU_000604_1_22_6"/>
<evidence type="ECO:0000313" key="5">
    <source>
        <dbReference type="Proteomes" id="UP000018418"/>
    </source>
</evidence>
<dbReference type="SMART" id="SM00382">
    <property type="entry name" value="AAA"/>
    <property type="match status" value="1"/>
</dbReference>
<organism evidence="4 5">
    <name type="scientific">Acinetobacter brisouii CIP 110357</name>
    <dbReference type="NCBI Taxonomy" id="1341683"/>
    <lineage>
        <taxon>Bacteria</taxon>
        <taxon>Pseudomonadati</taxon>
        <taxon>Pseudomonadota</taxon>
        <taxon>Gammaproteobacteria</taxon>
        <taxon>Moraxellales</taxon>
        <taxon>Moraxellaceae</taxon>
        <taxon>Acinetobacter</taxon>
    </lineage>
</organism>
<keyword evidence="2" id="KW-0067">ATP-binding</keyword>
<protein>
    <recommendedName>
        <fullName evidence="3">ABC transporter domain-containing protein</fullName>
    </recommendedName>
</protein>
<reference evidence="4 5" key="1">
    <citation type="submission" date="2013-10" db="EMBL/GenBank/DDBJ databases">
        <title>The Genome Sequence of Acinetobacter brisouii CIP 110357.</title>
        <authorList>
            <consortium name="The Broad Institute Genomics Platform"/>
            <consortium name="The Broad Institute Genome Sequencing Center for Infectious Disease"/>
            <person name="Cerqueira G."/>
            <person name="Feldgarden M."/>
            <person name="Courvalin P."/>
            <person name="Grillot-Courvalin C."/>
            <person name="Clermont D."/>
            <person name="Rocha E."/>
            <person name="Yoon E.-J."/>
            <person name="Nemec A."/>
            <person name="Young S.K."/>
            <person name="Zeng Q."/>
            <person name="Gargeya S."/>
            <person name="Fitzgerald M."/>
            <person name="Abouelleil A."/>
            <person name="Alvarado L."/>
            <person name="Berlin A.M."/>
            <person name="Chapman S.B."/>
            <person name="Gainer-Dewar J."/>
            <person name="Goldberg J."/>
            <person name="Gnerre S."/>
            <person name="Griggs A."/>
            <person name="Gujja S."/>
            <person name="Hansen M."/>
            <person name="Howarth C."/>
            <person name="Imamovic A."/>
            <person name="Ireland A."/>
            <person name="Larimer J."/>
            <person name="McCowan C."/>
            <person name="Murphy C."/>
            <person name="Pearson M."/>
            <person name="Poon T.W."/>
            <person name="Priest M."/>
            <person name="Roberts A."/>
            <person name="Saif S."/>
            <person name="Shea T."/>
            <person name="Sykes S."/>
            <person name="Wortman J."/>
            <person name="Nusbaum C."/>
            <person name="Birren B."/>
        </authorList>
    </citation>
    <scope>NUCLEOTIDE SEQUENCE [LARGE SCALE GENOMIC DNA]</scope>
    <source>
        <strain evidence="4 5">CIP 110357</strain>
    </source>
</reference>
<dbReference type="PATRIC" id="fig|1341683.3.peg.48"/>
<dbReference type="SUPFAM" id="SSF52540">
    <property type="entry name" value="P-loop containing nucleoside triphosphate hydrolases"/>
    <property type="match status" value="1"/>
</dbReference>
<evidence type="ECO:0000256" key="1">
    <source>
        <dbReference type="ARBA" id="ARBA00022741"/>
    </source>
</evidence>
<name>V2UWF8_9GAMM</name>
<evidence type="ECO:0000313" key="4">
    <source>
        <dbReference type="EMBL" id="ESK52946.1"/>
    </source>
</evidence>
<comment type="caution">
    <text evidence="4">The sequence shown here is derived from an EMBL/GenBank/DDBJ whole genome shotgun (WGS) entry which is preliminary data.</text>
</comment>
<dbReference type="PANTHER" id="PTHR43514:SF4">
    <property type="entry name" value="ABC TRANSPORTER I FAMILY MEMBER 10"/>
    <property type="match status" value="1"/>
</dbReference>
<keyword evidence="1" id="KW-0547">Nucleotide-binding</keyword>
<proteinExistence type="predicted"/>
<evidence type="ECO:0000256" key="2">
    <source>
        <dbReference type="ARBA" id="ARBA00022840"/>
    </source>
</evidence>
<dbReference type="STRING" id="396323.VH98_05955"/>
<feature type="domain" description="ABC transporter" evidence="3">
    <location>
        <begin position="2"/>
        <end position="214"/>
    </location>
</feature>
<dbReference type="PROSITE" id="PS00211">
    <property type="entry name" value="ABC_TRANSPORTER_1"/>
    <property type="match status" value="1"/>
</dbReference>
<evidence type="ECO:0000259" key="3">
    <source>
        <dbReference type="PROSITE" id="PS50893"/>
    </source>
</evidence>
<dbReference type="Proteomes" id="UP000018418">
    <property type="component" value="Unassembled WGS sequence"/>
</dbReference>
<dbReference type="InterPro" id="IPR003439">
    <property type="entry name" value="ABC_transporter-like_ATP-bd"/>
</dbReference>
<dbReference type="InterPro" id="IPR027417">
    <property type="entry name" value="P-loop_NTPase"/>
</dbReference>
<sequence length="214" mass="24026">MLNCQFEYRQADFGLQVDLLTQEPVLGIVGASGSGKSSFFKCLAGLLQPQQGRIQLNQQTVFDSQQGIDVPVHQRNIAFIFQQACLFPHLNVLQNIGYAQRWKKSSTPKFASAYIVELLGLVSLLKRKVHQLSGGEAQRVAIARALLSSPDLLLLDEPTTGLDLQLRQQLLSFLNTIQQELAIPMLYITHHWEELEQLNAPQLHLAAGRLHYQD</sequence>
<dbReference type="OrthoDB" id="9802264at2"/>